<name>A0A2I1DCE6_ASPC2</name>
<organism evidence="2 3">
    <name type="scientific">Aspergillus campestris (strain IBT 28561)</name>
    <dbReference type="NCBI Taxonomy" id="1392248"/>
    <lineage>
        <taxon>Eukaryota</taxon>
        <taxon>Fungi</taxon>
        <taxon>Dikarya</taxon>
        <taxon>Ascomycota</taxon>
        <taxon>Pezizomycotina</taxon>
        <taxon>Eurotiomycetes</taxon>
        <taxon>Eurotiomycetidae</taxon>
        <taxon>Eurotiales</taxon>
        <taxon>Aspergillaceae</taxon>
        <taxon>Aspergillus</taxon>
        <taxon>Aspergillus subgen. Circumdati</taxon>
    </lineage>
</organism>
<feature type="region of interest" description="Disordered" evidence="1">
    <location>
        <begin position="1"/>
        <end position="22"/>
    </location>
</feature>
<sequence>MAPQIGKPVFTAEEAQPHSVAHQDTITRQPTLHHHAQVTSDADALKFNAAASTQLHFTHDPTQPTAPDSDNDEQQLIISPYNDKHHLLDLHTLDTPNQLLALALTLLKPIRPDYATAPYTESFNWDAVFDFLRDLARATGHHWKEQDFYVVEFRSCLREDADPVALHELDAWSLQEAVESGGLLKYWFGTKNGKKENLATCVWRSREDARLGGAGPWHKRARGAARDLYERINFTTMRLIVGDEVGSWAITEWVDE</sequence>
<accession>A0A2I1DCE6</accession>
<dbReference type="AlphaFoldDB" id="A0A2I1DCE6"/>
<evidence type="ECO:0000313" key="3">
    <source>
        <dbReference type="Proteomes" id="UP000234254"/>
    </source>
</evidence>
<dbReference type="GeneID" id="36547478"/>
<comment type="caution">
    <text evidence="2">The sequence shown here is derived from an EMBL/GenBank/DDBJ whole genome shotgun (WGS) entry which is preliminary data.</text>
</comment>
<evidence type="ECO:0000256" key="1">
    <source>
        <dbReference type="SAM" id="MobiDB-lite"/>
    </source>
</evidence>
<dbReference type="PANTHER" id="PTHR36986">
    <property type="entry name" value="UPF0643 PROTEIN PB2B2.08"/>
    <property type="match status" value="1"/>
</dbReference>
<dbReference type="Proteomes" id="UP000234254">
    <property type="component" value="Unassembled WGS sequence"/>
</dbReference>
<dbReference type="PANTHER" id="PTHR36986:SF1">
    <property type="entry name" value="UPF0643 PROTEIN PB2B2.08"/>
    <property type="match status" value="1"/>
</dbReference>
<reference evidence="2" key="1">
    <citation type="submission" date="2016-12" db="EMBL/GenBank/DDBJ databases">
        <title>The genomes of Aspergillus section Nigri reveals drivers in fungal speciation.</title>
        <authorList>
            <consortium name="DOE Joint Genome Institute"/>
            <person name="Vesth T.C."/>
            <person name="Nybo J."/>
            <person name="Theobald S."/>
            <person name="Brandl J."/>
            <person name="Frisvad J.C."/>
            <person name="Nielsen K.F."/>
            <person name="Lyhne E.K."/>
            <person name="Kogle M.E."/>
            <person name="Kuo A."/>
            <person name="Riley R."/>
            <person name="Clum A."/>
            <person name="Nolan M."/>
            <person name="Lipzen A."/>
            <person name="Salamov A."/>
            <person name="Henrissat B."/>
            <person name="Wiebenga A."/>
            <person name="De vries R.P."/>
            <person name="Grigoriev I.V."/>
            <person name="Mortensen U.H."/>
            <person name="Andersen M.R."/>
            <person name="Baker S.E."/>
        </authorList>
    </citation>
    <scope>NUCLEOTIDE SEQUENCE</scope>
    <source>
        <strain evidence="2">IBT 28561</strain>
    </source>
</reference>
<protein>
    <submittedName>
        <fullName evidence="2">Uncharacterized protein</fullName>
    </submittedName>
</protein>
<dbReference type="RefSeq" id="XP_024696135.1">
    <property type="nucleotide sequence ID" value="XM_024839954.1"/>
</dbReference>
<dbReference type="OrthoDB" id="2140489at2759"/>
<evidence type="ECO:0000313" key="2">
    <source>
        <dbReference type="EMBL" id="PKY07541.1"/>
    </source>
</evidence>
<keyword evidence="3" id="KW-1185">Reference proteome</keyword>
<dbReference type="EMBL" id="MSFM01000002">
    <property type="protein sequence ID" value="PKY07541.1"/>
    <property type="molecule type" value="Genomic_DNA"/>
</dbReference>
<proteinExistence type="predicted"/>
<dbReference type="VEuPathDB" id="FungiDB:P168DRAFT_316039"/>
<gene>
    <name evidence="2" type="ORF">P168DRAFT_316039</name>
</gene>